<evidence type="ECO:0000259" key="2">
    <source>
        <dbReference type="Pfam" id="PF03732"/>
    </source>
</evidence>
<reference evidence="4" key="1">
    <citation type="journal article" date="2005" name="Nature">
        <title>The map-based sequence of the rice genome.</title>
        <authorList>
            <consortium name="International rice genome sequencing project (IRGSP)"/>
            <person name="Matsumoto T."/>
            <person name="Wu J."/>
            <person name="Kanamori H."/>
            <person name="Katayose Y."/>
            <person name="Fujisawa M."/>
            <person name="Namiki N."/>
            <person name="Mizuno H."/>
            <person name="Yamamoto K."/>
            <person name="Antonio B.A."/>
            <person name="Baba T."/>
            <person name="Sakata K."/>
            <person name="Nagamura Y."/>
            <person name="Aoki H."/>
            <person name="Arikawa K."/>
            <person name="Arita K."/>
            <person name="Bito T."/>
            <person name="Chiden Y."/>
            <person name="Fujitsuka N."/>
            <person name="Fukunaka R."/>
            <person name="Hamada M."/>
            <person name="Harada C."/>
            <person name="Hayashi A."/>
            <person name="Hijishita S."/>
            <person name="Honda M."/>
            <person name="Hosokawa S."/>
            <person name="Ichikawa Y."/>
            <person name="Idonuma A."/>
            <person name="Iijima M."/>
            <person name="Ikeda M."/>
            <person name="Ikeno M."/>
            <person name="Ito K."/>
            <person name="Ito S."/>
            <person name="Ito T."/>
            <person name="Ito Y."/>
            <person name="Ito Y."/>
            <person name="Iwabuchi A."/>
            <person name="Kamiya K."/>
            <person name="Karasawa W."/>
            <person name="Kurita K."/>
            <person name="Katagiri S."/>
            <person name="Kikuta A."/>
            <person name="Kobayashi H."/>
            <person name="Kobayashi N."/>
            <person name="Machita K."/>
            <person name="Maehara T."/>
            <person name="Masukawa M."/>
            <person name="Mizubayashi T."/>
            <person name="Mukai Y."/>
            <person name="Nagasaki H."/>
            <person name="Nagata Y."/>
            <person name="Naito S."/>
            <person name="Nakashima M."/>
            <person name="Nakama Y."/>
            <person name="Nakamichi Y."/>
            <person name="Nakamura M."/>
            <person name="Meguro A."/>
            <person name="Negishi M."/>
            <person name="Ohta I."/>
            <person name="Ohta T."/>
            <person name="Okamoto M."/>
            <person name="Ono N."/>
            <person name="Saji S."/>
            <person name="Sakaguchi M."/>
            <person name="Sakai K."/>
            <person name="Shibata M."/>
            <person name="Shimokawa T."/>
            <person name="Song J."/>
            <person name="Takazaki Y."/>
            <person name="Terasawa K."/>
            <person name="Tsugane M."/>
            <person name="Tsuji K."/>
            <person name="Ueda S."/>
            <person name="Waki K."/>
            <person name="Yamagata H."/>
            <person name="Yamamoto M."/>
            <person name="Yamamoto S."/>
            <person name="Yamane H."/>
            <person name="Yoshiki S."/>
            <person name="Yoshihara R."/>
            <person name="Yukawa K."/>
            <person name="Zhong H."/>
            <person name="Yano M."/>
            <person name="Yuan Q."/>
            <person name="Ouyang S."/>
            <person name="Liu J."/>
            <person name="Jones K.M."/>
            <person name="Gansberger K."/>
            <person name="Moffat K."/>
            <person name="Hill J."/>
            <person name="Bera J."/>
            <person name="Fadrosh D."/>
            <person name="Jin S."/>
            <person name="Johri S."/>
            <person name="Kim M."/>
            <person name="Overton L."/>
            <person name="Reardon M."/>
            <person name="Tsitrin T."/>
            <person name="Vuong H."/>
            <person name="Weaver B."/>
            <person name="Ciecko A."/>
            <person name="Tallon L."/>
            <person name="Jackson J."/>
            <person name="Pai G."/>
            <person name="Aken S.V."/>
            <person name="Utterback T."/>
            <person name="Reidmuller S."/>
            <person name="Feldblyum T."/>
            <person name="Hsiao J."/>
            <person name="Zismann V."/>
            <person name="Iobst S."/>
            <person name="de Vazeille A.R."/>
            <person name="Buell C.R."/>
            <person name="Ying K."/>
            <person name="Li Y."/>
            <person name="Lu T."/>
            <person name="Huang Y."/>
            <person name="Zhao Q."/>
            <person name="Feng Q."/>
            <person name="Zhang L."/>
            <person name="Zhu J."/>
            <person name="Weng Q."/>
            <person name="Mu J."/>
            <person name="Lu Y."/>
            <person name="Fan D."/>
            <person name="Liu Y."/>
            <person name="Guan J."/>
            <person name="Zhang Y."/>
            <person name="Yu S."/>
            <person name="Liu X."/>
            <person name="Zhang Y."/>
            <person name="Hong G."/>
            <person name="Han B."/>
            <person name="Choisne N."/>
            <person name="Demange N."/>
            <person name="Orjeda G."/>
            <person name="Samain S."/>
            <person name="Cattolico L."/>
            <person name="Pelletier E."/>
            <person name="Couloux A."/>
            <person name="Segurens B."/>
            <person name="Wincker P."/>
            <person name="D'Hont A."/>
            <person name="Scarpelli C."/>
            <person name="Weissenbach J."/>
            <person name="Salanoubat M."/>
            <person name="Quetier F."/>
            <person name="Yu Y."/>
            <person name="Kim H.R."/>
            <person name="Rambo T."/>
            <person name="Currie J."/>
            <person name="Collura K."/>
            <person name="Luo M."/>
            <person name="Yang T."/>
            <person name="Ammiraju J.S.S."/>
            <person name="Engler F."/>
            <person name="Soderlund C."/>
            <person name="Wing R.A."/>
            <person name="Palmer L.E."/>
            <person name="de la Bastide M."/>
            <person name="Spiegel L."/>
            <person name="Nascimento L."/>
            <person name="Zutavern T."/>
            <person name="O'Shaughnessy A."/>
            <person name="Dike S."/>
            <person name="Dedhia N."/>
            <person name="Preston R."/>
            <person name="Balija V."/>
            <person name="McCombie W.R."/>
            <person name="Chow T."/>
            <person name="Chen H."/>
            <person name="Chung M."/>
            <person name="Chen C."/>
            <person name="Shaw J."/>
            <person name="Wu H."/>
            <person name="Hsiao K."/>
            <person name="Chao Y."/>
            <person name="Chu M."/>
            <person name="Cheng C."/>
            <person name="Hour A."/>
            <person name="Lee P."/>
            <person name="Lin S."/>
            <person name="Lin Y."/>
            <person name="Liou J."/>
            <person name="Liu S."/>
            <person name="Hsing Y."/>
            <person name="Raghuvanshi S."/>
            <person name="Mohanty A."/>
            <person name="Bharti A.K."/>
            <person name="Gaur A."/>
            <person name="Gupta V."/>
            <person name="Kumar D."/>
            <person name="Ravi V."/>
            <person name="Vij S."/>
            <person name="Kapur A."/>
            <person name="Khurana P."/>
            <person name="Khurana P."/>
            <person name="Khurana J.P."/>
            <person name="Tyagi A.K."/>
            <person name="Gaikwad K."/>
            <person name="Singh A."/>
            <person name="Dalal V."/>
            <person name="Srivastava S."/>
            <person name="Dixit A."/>
            <person name="Pal A.K."/>
            <person name="Ghazi I.A."/>
            <person name="Yadav M."/>
            <person name="Pandit A."/>
            <person name="Bhargava A."/>
            <person name="Sureshbabu K."/>
            <person name="Batra K."/>
            <person name="Sharma T.R."/>
            <person name="Mohapatra T."/>
            <person name="Singh N.K."/>
            <person name="Messing J."/>
            <person name="Nelson A.B."/>
            <person name="Fuks G."/>
            <person name="Kavchok S."/>
            <person name="Keizer G."/>
            <person name="Linton E."/>
            <person name="Llaca V."/>
            <person name="Song R."/>
            <person name="Tanyolac B."/>
            <person name="Young S."/>
            <person name="Ho-Il K."/>
            <person name="Hahn J.H."/>
            <person name="Sangsakoo G."/>
            <person name="Vanavichit A."/>
            <person name="de Mattos Luiz.A.T."/>
            <person name="Zimmer P.D."/>
            <person name="Malone G."/>
            <person name="Dellagostin O."/>
            <person name="de Oliveira A.C."/>
            <person name="Bevan M."/>
            <person name="Bancroft I."/>
            <person name="Minx P."/>
            <person name="Cordum H."/>
            <person name="Wilson R."/>
            <person name="Cheng Z."/>
            <person name="Jin W."/>
            <person name="Jiang J."/>
            <person name="Leong S.A."/>
            <person name="Iwama H."/>
            <person name="Gojobori T."/>
            <person name="Itoh T."/>
            <person name="Niimura Y."/>
            <person name="Fujii Y."/>
            <person name="Habara T."/>
            <person name="Sakai H."/>
            <person name="Sato Y."/>
            <person name="Wilson G."/>
            <person name="Kumar K."/>
            <person name="McCouch S."/>
            <person name="Juretic N."/>
            <person name="Hoen D."/>
            <person name="Wright S."/>
            <person name="Bruskiewich R."/>
            <person name="Bureau T."/>
            <person name="Miyao A."/>
            <person name="Hirochika H."/>
            <person name="Nishikawa T."/>
            <person name="Kadowaki K."/>
            <person name="Sugiura M."/>
            <person name="Burr B."/>
            <person name="Sasaki T."/>
        </authorList>
    </citation>
    <scope>NUCLEOTIDE SEQUENCE [LARGE SCALE GENOMIC DNA]</scope>
    <source>
        <strain evidence="4">cv. Nipponbare</strain>
    </source>
</reference>
<dbReference type="Gene3D" id="2.40.70.10">
    <property type="entry name" value="Acid Proteases"/>
    <property type="match status" value="1"/>
</dbReference>
<dbReference type="SUPFAM" id="SSF57756">
    <property type="entry name" value="Retrovirus zinc finger-like domains"/>
    <property type="match status" value="1"/>
</dbReference>
<feature type="region of interest" description="Disordered" evidence="1">
    <location>
        <begin position="363"/>
        <end position="399"/>
    </location>
</feature>
<feature type="region of interest" description="Disordered" evidence="1">
    <location>
        <begin position="315"/>
        <end position="350"/>
    </location>
</feature>
<feature type="compositionally biased region" description="Polar residues" evidence="1">
    <location>
        <begin position="577"/>
        <end position="592"/>
    </location>
</feature>
<feature type="domain" description="Retrotransposon gag" evidence="2">
    <location>
        <begin position="441"/>
        <end position="536"/>
    </location>
</feature>
<dbReference type="GO" id="GO:0008270">
    <property type="term" value="F:zinc ion binding"/>
    <property type="evidence" value="ECO:0007669"/>
    <property type="project" value="InterPro"/>
</dbReference>
<feature type="compositionally biased region" description="Polar residues" evidence="1">
    <location>
        <begin position="607"/>
        <end position="630"/>
    </location>
</feature>
<dbReference type="CDD" id="cd00303">
    <property type="entry name" value="retropepsin_like"/>
    <property type="match status" value="1"/>
</dbReference>
<evidence type="ECO:0000256" key="1">
    <source>
        <dbReference type="SAM" id="MobiDB-lite"/>
    </source>
</evidence>
<feature type="region of interest" description="Disordered" evidence="1">
    <location>
        <begin position="205"/>
        <end position="240"/>
    </location>
</feature>
<dbReference type="AlphaFoldDB" id="Q7XVV9"/>
<dbReference type="InterPro" id="IPR036875">
    <property type="entry name" value="Znf_CCHC_sf"/>
</dbReference>
<feature type="compositionally biased region" description="Low complexity" evidence="1">
    <location>
        <begin position="363"/>
        <end position="387"/>
    </location>
</feature>
<gene>
    <name evidence="3" type="primary">OSJNBa0065J03.13</name>
</gene>
<feature type="region of interest" description="Disordered" evidence="1">
    <location>
        <begin position="562"/>
        <end position="653"/>
    </location>
</feature>
<accession>Q7XVV9</accession>
<dbReference type="InterPro" id="IPR005162">
    <property type="entry name" value="Retrotrans_gag_dom"/>
</dbReference>
<dbReference type="EMBL" id="AL731615">
    <property type="protein sequence ID" value="CAD40417.3"/>
    <property type="molecule type" value="Genomic_DNA"/>
</dbReference>
<organism evidence="3 4">
    <name type="scientific">Oryza sativa subsp. japonica</name>
    <name type="common">Rice</name>
    <dbReference type="NCBI Taxonomy" id="39947"/>
    <lineage>
        <taxon>Eukaryota</taxon>
        <taxon>Viridiplantae</taxon>
        <taxon>Streptophyta</taxon>
        <taxon>Embryophyta</taxon>
        <taxon>Tracheophyta</taxon>
        <taxon>Spermatophyta</taxon>
        <taxon>Magnoliopsida</taxon>
        <taxon>Liliopsida</taxon>
        <taxon>Poales</taxon>
        <taxon>Poaceae</taxon>
        <taxon>BOP clade</taxon>
        <taxon>Oryzoideae</taxon>
        <taxon>Oryzeae</taxon>
        <taxon>Oryzinae</taxon>
        <taxon>Oryza</taxon>
        <taxon>Oryza sativa</taxon>
    </lineage>
</organism>
<name>Q7XVV9_ORYSJ</name>
<feature type="compositionally biased region" description="Pro residues" evidence="1">
    <location>
        <begin position="206"/>
        <end position="220"/>
    </location>
</feature>
<dbReference type="InterPro" id="IPR032567">
    <property type="entry name" value="RTL1-rel"/>
</dbReference>
<dbReference type="PANTHER" id="PTHR15503">
    <property type="entry name" value="LDOC1 RELATED"/>
    <property type="match status" value="1"/>
</dbReference>
<feature type="compositionally biased region" description="Low complexity" evidence="1">
    <location>
        <begin position="223"/>
        <end position="240"/>
    </location>
</feature>
<evidence type="ECO:0000313" key="3">
    <source>
        <dbReference type="EMBL" id="CAD40417.3"/>
    </source>
</evidence>
<evidence type="ECO:0000313" key="4">
    <source>
        <dbReference type="Proteomes" id="UP000000763"/>
    </source>
</evidence>
<dbReference type="InterPro" id="IPR021109">
    <property type="entry name" value="Peptidase_aspartic_dom_sf"/>
</dbReference>
<dbReference type="PANTHER" id="PTHR15503:SF45">
    <property type="entry name" value="RNA-DIRECTED DNA POLYMERASE HOMOLOG"/>
    <property type="match status" value="1"/>
</dbReference>
<proteinExistence type="predicted"/>
<dbReference type="Proteomes" id="UP000000763">
    <property type="component" value="Chromosome 4"/>
</dbReference>
<protein>
    <submittedName>
        <fullName evidence="3">OSJNBa0065J03.13 protein</fullName>
    </submittedName>
</protein>
<dbReference type="Pfam" id="PF03732">
    <property type="entry name" value="Retrotrans_gag"/>
    <property type="match status" value="1"/>
</dbReference>
<sequence>MAEHPPNHRGEGMDDFVAELARMTLVVGYPNVPEYSTVPPLSGELPHRVRLEVHGYVGTCLANIVVEASGGTADHACQEAAYLLMARLRDQHNYIFCNTVYRFHPRRASGDDISTFRPIAGENDTTFGHMCTVMRGMDRMHSDLHKASKALNGGKLVRIIALKDEIARLKKENAQLKGLPAPRGVLIRTTPGKSTTAPVCIQLAPRNPPPPAAPAAPPVLPHSCRSSCSSRASPSSCSSVSSRVRSLLRSSISRQGPSQWQRRLVACHSQWQPRPQQQQFQWLRAGQRRDVSARLQEPLRGTWSARLWMVYTRNGSRTTGEGSNGKERTDGVHPNSDSSNGPPPLPENPTLAQVMAHQTQMMAAMMQQQHQQMHQRMQQQDEQQQQQFGPPPPQSKLPEFLRVRPPTFSCTTNPMEANDWLHAIEKKLNLLQCNDQEKVAFATHQLQGSASAWWDNHMATRPPGTEVTWAEFCRSFRKAQVPDAVVAQKKREFRALHQGNRTVTEYLHEFNRLARYAPEDVRTDAEKQEKFLGGLDDELTNQLISGDYADFERLVDKAIRQEDQRNKMDRKRKAAQFRSNQGSHQQPRFTPGQQGGPTTMIVLQHRPFNSSSFHQGASGSQNHQGGQPNLSAAPRPPMAPAQSVPSAQAKMEAGTKPGSCFNYGELGHFADKCPKPRRAGLRFVQARVNHASAEEAQAAPEVVLGTFPVNSIPAIVLFDSGATHSFISKKFVGMHGLRKEELSTVVSQNDSKIHPQNCA</sequence>
<dbReference type="Pfam" id="PF08284">
    <property type="entry name" value="RVP_2"/>
    <property type="match status" value="1"/>
</dbReference>
<reference evidence="4" key="2">
    <citation type="journal article" date="2008" name="Nucleic Acids Res.">
        <title>The rice annotation project database (RAP-DB): 2008 update.</title>
        <authorList>
            <consortium name="The rice annotation project (RAP)"/>
        </authorList>
    </citation>
    <scope>GENOME REANNOTATION</scope>
    <source>
        <strain evidence="4">cv. Nipponbare</strain>
    </source>
</reference>
<dbReference type="GO" id="GO:0003676">
    <property type="term" value="F:nucleic acid binding"/>
    <property type="evidence" value="ECO:0007669"/>
    <property type="project" value="InterPro"/>
</dbReference>